<accession>A0A1G6ZBZ0</accession>
<evidence type="ECO:0000256" key="1">
    <source>
        <dbReference type="ARBA" id="ARBA00006354"/>
    </source>
</evidence>
<dbReference type="Gene3D" id="3.30.230.10">
    <property type="match status" value="1"/>
</dbReference>
<dbReference type="AlphaFoldDB" id="A0A1G6ZBZ0"/>
<dbReference type="InterPro" id="IPR000523">
    <property type="entry name" value="Mg_chelatse_chII-like_cat_dom"/>
</dbReference>
<sequence length="511" mass="55567">MLAQLKSACHTGLDVSTVSVEIDAARGLPSWDIVGLPDIAVRESKERVHTALKNAGFDFPPRKIVVNLAPANLKKEGPSFDLPIAIAILIATEQLPQTAADHFMLLGELGLDGALHRVDGILPASLKAKASGLNMILPAGNAKEGALSGTAVYGFSQLREVVDFLRDPTLRQPEPMPDIDGILKADQKVKFDFSDVKGQSEAKRALEIAAAGGHNVLFIGSPGAGKTMLARAFPGILPPLSRQESLDASKLYSVAGLLSDDRFLVTDRPFRSPHHSASQASLIGGGRIPRPGEVSLAHHGVLFMDELPEYRREVLEGLRQPLEDGEVTVSRVSAQVTYPCDFILLAAMNPCPCGYLNDPHHNCTCTSAQVSRYRQRISGPLLDRFDLQVELSPIAFTELYDKKAGESSALIRDRVIAARSIQLERFSNRPVFANGSMTHQDIRQFCALGAEPKALLRQAFDRLGLSARAHDRILKLARTIADLDGGSAIATRHIAEAIQYRTLDKRQWHIS</sequence>
<organism evidence="5 6">
    <name type="scientific">Peptococcus niger</name>
    <dbReference type="NCBI Taxonomy" id="2741"/>
    <lineage>
        <taxon>Bacteria</taxon>
        <taxon>Bacillati</taxon>
        <taxon>Bacillota</taxon>
        <taxon>Clostridia</taxon>
        <taxon>Eubacteriales</taxon>
        <taxon>Peptococcaceae</taxon>
        <taxon>Peptococcus</taxon>
    </lineage>
</organism>
<feature type="domain" description="AAA+ ATPase" evidence="4">
    <location>
        <begin position="212"/>
        <end position="395"/>
    </location>
</feature>
<dbReference type="GO" id="GO:0003677">
    <property type="term" value="F:DNA binding"/>
    <property type="evidence" value="ECO:0007669"/>
    <property type="project" value="InterPro"/>
</dbReference>
<dbReference type="Pfam" id="PF01078">
    <property type="entry name" value="Mg_chelatase"/>
    <property type="match status" value="1"/>
</dbReference>
<comment type="similarity">
    <text evidence="1">Belongs to the Mg-chelatase subunits D/I family. ComM subfamily.</text>
</comment>
<dbReference type="InterPro" id="IPR001208">
    <property type="entry name" value="MCM_dom"/>
</dbReference>
<dbReference type="Gene3D" id="3.40.50.300">
    <property type="entry name" value="P-loop containing nucleotide triphosphate hydrolases"/>
    <property type="match status" value="1"/>
</dbReference>
<dbReference type="InterPro" id="IPR025158">
    <property type="entry name" value="Mg_chelat-rel_C"/>
</dbReference>
<dbReference type="PANTHER" id="PTHR32039">
    <property type="entry name" value="MAGNESIUM-CHELATASE SUBUNIT CHLI"/>
    <property type="match status" value="1"/>
</dbReference>
<dbReference type="InterPro" id="IPR014721">
    <property type="entry name" value="Ribsml_uS5_D2-typ_fold_subgr"/>
</dbReference>
<evidence type="ECO:0000259" key="4">
    <source>
        <dbReference type="SMART" id="SM00382"/>
    </source>
</evidence>
<dbReference type="InterPro" id="IPR004482">
    <property type="entry name" value="Mg_chelat-rel"/>
</dbReference>
<keyword evidence="6" id="KW-1185">Reference proteome</keyword>
<dbReference type="RefSeq" id="WP_091792255.1">
    <property type="nucleotide sequence ID" value="NZ_FNAF01000012.1"/>
</dbReference>
<evidence type="ECO:0000313" key="5">
    <source>
        <dbReference type="EMBL" id="SDE00041.1"/>
    </source>
</evidence>
<dbReference type="Proteomes" id="UP000198995">
    <property type="component" value="Unassembled WGS sequence"/>
</dbReference>
<evidence type="ECO:0000313" key="6">
    <source>
        <dbReference type="Proteomes" id="UP000198995"/>
    </source>
</evidence>
<dbReference type="PRINTS" id="PR01657">
    <property type="entry name" value="MCMFAMILY"/>
</dbReference>
<keyword evidence="3" id="KW-0067">ATP-binding</keyword>
<keyword evidence="2" id="KW-0547">Nucleotide-binding</keyword>
<name>A0A1G6ZBZ0_PEPNI</name>
<dbReference type="EMBL" id="FNAF01000012">
    <property type="protein sequence ID" value="SDE00041.1"/>
    <property type="molecule type" value="Genomic_DNA"/>
</dbReference>
<dbReference type="Pfam" id="PF13335">
    <property type="entry name" value="Mg_chelatase_C"/>
    <property type="match status" value="1"/>
</dbReference>
<dbReference type="InterPro" id="IPR045006">
    <property type="entry name" value="CHLI-like"/>
</dbReference>
<dbReference type="SMART" id="SM00382">
    <property type="entry name" value="AAA"/>
    <property type="match status" value="1"/>
</dbReference>
<dbReference type="NCBIfam" id="TIGR00368">
    <property type="entry name" value="YifB family Mg chelatase-like AAA ATPase"/>
    <property type="match status" value="1"/>
</dbReference>
<gene>
    <name evidence="5" type="ORF">SAMN04489866_11254</name>
</gene>
<dbReference type="Pfam" id="PF13541">
    <property type="entry name" value="ChlI"/>
    <property type="match status" value="1"/>
</dbReference>
<dbReference type="OrthoDB" id="9813147at2"/>
<dbReference type="STRING" id="2741.SAMN04489866_11254"/>
<evidence type="ECO:0000256" key="3">
    <source>
        <dbReference type="ARBA" id="ARBA00022840"/>
    </source>
</evidence>
<dbReference type="PANTHER" id="PTHR32039:SF7">
    <property type="entry name" value="COMPETENCE PROTEIN COMM"/>
    <property type="match status" value="1"/>
</dbReference>
<dbReference type="GO" id="GO:0005524">
    <property type="term" value="F:ATP binding"/>
    <property type="evidence" value="ECO:0007669"/>
    <property type="project" value="UniProtKB-KW"/>
</dbReference>
<dbReference type="CDD" id="cd00009">
    <property type="entry name" value="AAA"/>
    <property type="match status" value="1"/>
</dbReference>
<proteinExistence type="inferred from homology"/>
<dbReference type="InterPro" id="IPR027417">
    <property type="entry name" value="P-loop_NTPase"/>
</dbReference>
<protein>
    <submittedName>
        <fullName evidence="5">Magnesium chelatase family protein</fullName>
    </submittedName>
</protein>
<dbReference type="SUPFAM" id="SSF52540">
    <property type="entry name" value="P-loop containing nucleoside triphosphate hydrolases"/>
    <property type="match status" value="1"/>
</dbReference>
<evidence type="ECO:0000256" key="2">
    <source>
        <dbReference type="ARBA" id="ARBA00022741"/>
    </source>
</evidence>
<dbReference type="InterPro" id="IPR003593">
    <property type="entry name" value="AAA+_ATPase"/>
</dbReference>
<reference evidence="5 6" key="1">
    <citation type="submission" date="2016-10" db="EMBL/GenBank/DDBJ databases">
        <authorList>
            <person name="de Groot N.N."/>
        </authorList>
    </citation>
    <scope>NUCLEOTIDE SEQUENCE [LARGE SCALE GENOMIC DNA]</scope>
    <source>
        <strain evidence="5 6">DSM 20475</strain>
    </source>
</reference>
<dbReference type="InterPro" id="IPR020568">
    <property type="entry name" value="Ribosomal_Su5_D2-typ_SF"/>
</dbReference>
<dbReference type="SUPFAM" id="SSF54211">
    <property type="entry name" value="Ribosomal protein S5 domain 2-like"/>
    <property type="match status" value="1"/>
</dbReference>